<feature type="binding site" evidence="7">
    <location>
        <position position="184"/>
    </location>
    <ligand>
        <name>Fe cation</name>
        <dbReference type="ChEBI" id="CHEBI:24875"/>
        <note>catalytic</note>
    </ligand>
</feature>
<gene>
    <name evidence="8" type="ORF">HH304_05945</name>
</gene>
<protein>
    <recommendedName>
        <fullName evidence="10">Cysteine dioxygenase</fullName>
    </recommendedName>
</protein>
<reference evidence="8 9" key="1">
    <citation type="submission" date="2020-04" db="EMBL/GenBank/DDBJ databases">
        <title>Flammeovirgaceae bacterium KN852 isolated from deep sea.</title>
        <authorList>
            <person name="Zhang D.-C."/>
        </authorList>
    </citation>
    <scope>NUCLEOTIDE SEQUENCE [LARGE SCALE GENOMIC DNA]</scope>
    <source>
        <strain evidence="8 9">KN852</strain>
    </source>
</reference>
<feature type="binding site" evidence="7">
    <location>
        <position position="134"/>
    </location>
    <ligand>
        <name>Fe cation</name>
        <dbReference type="ChEBI" id="CHEBI:24875"/>
        <note>catalytic</note>
    </ligand>
</feature>
<evidence type="ECO:0000256" key="3">
    <source>
        <dbReference type="ARBA" id="ARBA00022964"/>
    </source>
</evidence>
<dbReference type="SUPFAM" id="SSF51182">
    <property type="entry name" value="RmlC-like cupins"/>
    <property type="match status" value="1"/>
</dbReference>
<dbReference type="PANTHER" id="PTHR12918:SF1">
    <property type="entry name" value="CYSTEINE DIOXYGENASE TYPE 1"/>
    <property type="match status" value="1"/>
</dbReference>
<dbReference type="EMBL" id="JABBNU010000003">
    <property type="protein sequence ID" value="NMM47935.1"/>
    <property type="molecule type" value="Genomic_DNA"/>
</dbReference>
<evidence type="ECO:0008006" key="10">
    <source>
        <dbReference type="Google" id="ProtNLM"/>
    </source>
</evidence>
<dbReference type="CDD" id="cd10548">
    <property type="entry name" value="cupin_CDO"/>
    <property type="match status" value="1"/>
</dbReference>
<dbReference type="GO" id="GO:0017172">
    <property type="term" value="F:cysteine dioxygenase activity"/>
    <property type="evidence" value="ECO:0007669"/>
    <property type="project" value="TreeGrafter"/>
</dbReference>
<comment type="caution">
    <text evidence="8">The sequence shown here is derived from an EMBL/GenBank/DDBJ whole genome shotgun (WGS) entry which is preliminary data.</text>
</comment>
<accession>A0A848IXC4</accession>
<dbReference type="AlphaFoldDB" id="A0A848IXC4"/>
<proteinExistence type="inferred from homology"/>
<sequence>MKTQANHQSADHKYHFKSINVNYDRINRHRNQFDTDTQSDVNFEMTPDARVKMALGLIPELSDFCTELFNSLDLGQDTHSALRFVPTLKTLNYLDVRSINNMISNEEDSHVLIENELMKVVLIHWAPGKISSIHGHPKGGCVFKVIYGSLEELRYTSDDSPELLARSTYRSGAIAYIDDSIAMHAVGNPFREHAISIHAYTKY</sequence>
<evidence type="ECO:0000256" key="6">
    <source>
        <dbReference type="PIRSR" id="PIRSR610300-50"/>
    </source>
</evidence>
<dbReference type="PANTHER" id="PTHR12918">
    <property type="entry name" value="CYSTEINE DIOXYGENASE"/>
    <property type="match status" value="1"/>
</dbReference>
<keyword evidence="4" id="KW-0560">Oxidoreductase</keyword>
<evidence type="ECO:0000256" key="1">
    <source>
        <dbReference type="ARBA" id="ARBA00006622"/>
    </source>
</evidence>
<evidence type="ECO:0000256" key="4">
    <source>
        <dbReference type="ARBA" id="ARBA00023002"/>
    </source>
</evidence>
<evidence type="ECO:0000256" key="2">
    <source>
        <dbReference type="ARBA" id="ARBA00022723"/>
    </source>
</evidence>
<evidence type="ECO:0000313" key="8">
    <source>
        <dbReference type="EMBL" id="NMM47935.1"/>
    </source>
</evidence>
<dbReference type="GO" id="GO:0019448">
    <property type="term" value="P:L-cysteine catabolic process"/>
    <property type="evidence" value="ECO:0007669"/>
    <property type="project" value="TreeGrafter"/>
</dbReference>
<keyword evidence="2 7" id="KW-0479">Metal-binding</keyword>
<keyword evidence="3" id="KW-0223">Dioxygenase</keyword>
<dbReference type="InterPro" id="IPR010300">
    <property type="entry name" value="CDO_1"/>
</dbReference>
<evidence type="ECO:0000256" key="5">
    <source>
        <dbReference type="ARBA" id="ARBA00023004"/>
    </source>
</evidence>
<evidence type="ECO:0000256" key="7">
    <source>
        <dbReference type="PIRSR" id="PIRSR610300-51"/>
    </source>
</evidence>
<dbReference type="RefSeq" id="WP_169678954.1">
    <property type="nucleotide sequence ID" value="NZ_JABBNU010000003.1"/>
</dbReference>
<organism evidence="8 9">
    <name type="scientific">Marinigracilibium pacificum</name>
    <dbReference type="NCBI Taxonomy" id="2729599"/>
    <lineage>
        <taxon>Bacteria</taxon>
        <taxon>Pseudomonadati</taxon>
        <taxon>Bacteroidota</taxon>
        <taxon>Cytophagia</taxon>
        <taxon>Cytophagales</taxon>
        <taxon>Flammeovirgaceae</taxon>
        <taxon>Marinigracilibium</taxon>
    </lineage>
</organism>
<feature type="binding site" evidence="7">
    <location>
        <position position="136"/>
    </location>
    <ligand>
        <name>Fe cation</name>
        <dbReference type="ChEBI" id="CHEBI:24875"/>
        <note>catalytic</note>
    </ligand>
</feature>
<keyword evidence="6" id="KW-0883">Thioether bond</keyword>
<dbReference type="InterPro" id="IPR014710">
    <property type="entry name" value="RmlC-like_jellyroll"/>
</dbReference>
<evidence type="ECO:0000313" key="9">
    <source>
        <dbReference type="Proteomes" id="UP000559010"/>
    </source>
</evidence>
<name>A0A848IXC4_9BACT</name>
<keyword evidence="9" id="KW-1185">Reference proteome</keyword>
<dbReference type="Proteomes" id="UP000559010">
    <property type="component" value="Unassembled WGS sequence"/>
</dbReference>
<dbReference type="Pfam" id="PF05995">
    <property type="entry name" value="CDO_I"/>
    <property type="match status" value="1"/>
</dbReference>
<dbReference type="InterPro" id="IPR011051">
    <property type="entry name" value="RmlC_Cupin_sf"/>
</dbReference>
<dbReference type="GO" id="GO:0008198">
    <property type="term" value="F:ferrous iron binding"/>
    <property type="evidence" value="ECO:0007669"/>
    <property type="project" value="TreeGrafter"/>
</dbReference>
<keyword evidence="5 7" id="KW-0408">Iron</keyword>
<feature type="cross-link" description="3'-(S-cysteinyl)-tyrosine (Cys-Tyr)" evidence="6">
    <location>
        <begin position="141"/>
        <end position="200"/>
    </location>
</feature>
<comment type="similarity">
    <text evidence="1">Belongs to the cysteine dioxygenase family.</text>
</comment>
<dbReference type="Gene3D" id="2.60.120.10">
    <property type="entry name" value="Jelly Rolls"/>
    <property type="match status" value="1"/>
</dbReference>